<sequence length="436" mass="47286">MGPTPLRPAGLIESWHITRHFLGLDSCVLVSARYIRPDGPILSKEHLFAALHKVIEQHPILSVMVQNEESKPSFIRLEKIELPLVVQFSDNNDLEVAIQRQLATRFDTAAELPLWRVEVLNDSTVILAYHHGIGDGLSGVAFHRSLLAALQDVGDASGSLVVQVSESLSLLPPIEAVTNVWPSLRKIITEVFSLLLPASWKRGYYAWNANPVSKTPDFTPHVKLITFSGEEMAAFAKICRSHSATVTSAFYVLAAAILSRLVPPHSPQYKTLTAVIAISLRGVAGASADAFCDYVSGHMSTPSINSAFQWPAAARYAAELQRQKTAVRQEIGMIYLIASNIAGFMKGMLGGKRRATFEISNTGRVPAVEGVGPWRVERMVFAQSDLVVGAALKINVTGDPTGAVTIALTWGEAAIDGEVVESFAAQFQEGLRALLV</sequence>
<accession>A0AAD7AHS3</accession>
<comment type="caution">
    <text evidence="1">The sequence shown here is derived from an EMBL/GenBank/DDBJ whole genome shotgun (WGS) entry which is preliminary data.</text>
</comment>
<dbReference type="InterPro" id="IPR010828">
    <property type="entry name" value="Atf2/Sli1-like"/>
</dbReference>
<dbReference type="PANTHER" id="PTHR28037">
    <property type="entry name" value="ALCOHOL O-ACETYLTRANSFERASE 1-RELATED"/>
    <property type="match status" value="1"/>
</dbReference>
<dbReference type="PANTHER" id="PTHR28037:SF1">
    <property type="entry name" value="ALCOHOL O-ACETYLTRANSFERASE 1-RELATED"/>
    <property type="match status" value="1"/>
</dbReference>
<dbReference type="GO" id="GO:0008080">
    <property type="term" value="F:N-acetyltransferase activity"/>
    <property type="evidence" value="ECO:0007669"/>
    <property type="project" value="TreeGrafter"/>
</dbReference>
<evidence type="ECO:0000313" key="1">
    <source>
        <dbReference type="EMBL" id="KAJ7359183.1"/>
    </source>
</evidence>
<dbReference type="AlphaFoldDB" id="A0AAD7AHS3"/>
<organism evidence="1 2">
    <name type="scientific">Mycena albidolilacea</name>
    <dbReference type="NCBI Taxonomy" id="1033008"/>
    <lineage>
        <taxon>Eukaryota</taxon>
        <taxon>Fungi</taxon>
        <taxon>Dikarya</taxon>
        <taxon>Basidiomycota</taxon>
        <taxon>Agaricomycotina</taxon>
        <taxon>Agaricomycetes</taxon>
        <taxon>Agaricomycetidae</taxon>
        <taxon>Agaricales</taxon>
        <taxon>Marasmiineae</taxon>
        <taxon>Mycenaceae</taxon>
        <taxon>Mycena</taxon>
    </lineage>
</organism>
<reference evidence="1" key="1">
    <citation type="submission" date="2023-03" db="EMBL/GenBank/DDBJ databases">
        <title>Massive genome expansion in bonnet fungi (Mycena s.s.) driven by repeated elements and novel gene families across ecological guilds.</title>
        <authorList>
            <consortium name="Lawrence Berkeley National Laboratory"/>
            <person name="Harder C.B."/>
            <person name="Miyauchi S."/>
            <person name="Viragh M."/>
            <person name="Kuo A."/>
            <person name="Thoen E."/>
            <person name="Andreopoulos B."/>
            <person name="Lu D."/>
            <person name="Skrede I."/>
            <person name="Drula E."/>
            <person name="Henrissat B."/>
            <person name="Morin E."/>
            <person name="Kohler A."/>
            <person name="Barry K."/>
            <person name="LaButti K."/>
            <person name="Morin E."/>
            <person name="Salamov A."/>
            <person name="Lipzen A."/>
            <person name="Mereny Z."/>
            <person name="Hegedus B."/>
            <person name="Baldrian P."/>
            <person name="Stursova M."/>
            <person name="Weitz H."/>
            <person name="Taylor A."/>
            <person name="Grigoriev I.V."/>
            <person name="Nagy L.G."/>
            <person name="Martin F."/>
            <person name="Kauserud H."/>
        </authorList>
    </citation>
    <scope>NUCLEOTIDE SEQUENCE</scope>
    <source>
        <strain evidence="1">CBHHK002</strain>
    </source>
</reference>
<protein>
    <submittedName>
        <fullName evidence="1">Alcohol acetyltransferase</fullName>
    </submittedName>
</protein>
<dbReference type="EMBL" id="JARIHO010000006">
    <property type="protein sequence ID" value="KAJ7359183.1"/>
    <property type="molecule type" value="Genomic_DNA"/>
</dbReference>
<dbReference type="Proteomes" id="UP001218218">
    <property type="component" value="Unassembled WGS sequence"/>
</dbReference>
<proteinExistence type="predicted"/>
<dbReference type="Pfam" id="PF07247">
    <property type="entry name" value="AATase"/>
    <property type="match status" value="1"/>
</dbReference>
<name>A0AAD7AHS3_9AGAR</name>
<dbReference type="InterPro" id="IPR052058">
    <property type="entry name" value="Alcohol_O-acetyltransferase"/>
</dbReference>
<keyword evidence="2" id="KW-1185">Reference proteome</keyword>
<evidence type="ECO:0000313" key="2">
    <source>
        <dbReference type="Proteomes" id="UP001218218"/>
    </source>
</evidence>
<dbReference type="Gene3D" id="3.30.559.10">
    <property type="entry name" value="Chloramphenicol acetyltransferase-like domain"/>
    <property type="match status" value="1"/>
</dbReference>
<gene>
    <name evidence="1" type="ORF">DFH08DRAFT_845329</name>
</gene>
<dbReference type="SUPFAM" id="SSF52777">
    <property type="entry name" value="CoA-dependent acyltransferases"/>
    <property type="match status" value="2"/>
</dbReference>
<dbReference type="InterPro" id="IPR023213">
    <property type="entry name" value="CAT-like_dom_sf"/>
</dbReference>